<organism evidence="2 3">
    <name type="scientific">Pararhizobium capsulatum DSM 1112</name>
    <dbReference type="NCBI Taxonomy" id="1121113"/>
    <lineage>
        <taxon>Bacteria</taxon>
        <taxon>Pseudomonadati</taxon>
        <taxon>Pseudomonadota</taxon>
        <taxon>Alphaproteobacteria</taxon>
        <taxon>Hyphomicrobiales</taxon>
        <taxon>Rhizobiaceae</taxon>
        <taxon>Rhizobium/Agrobacterium group</taxon>
        <taxon>Pararhizobium</taxon>
    </lineage>
</organism>
<evidence type="ECO:0000256" key="1">
    <source>
        <dbReference type="SAM" id="MobiDB-lite"/>
    </source>
</evidence>
<evidence type="ECO:0000313" key="3">
    <source>
        <dbReference type="Proteomes" id="UP001230207"/>
    </source>
</evidence>
<feature type="region of interest" description="Disordered" evidence="1">
    <location>
        <begin position="1"/>
        <end position="38"/>
    </location>
</feature>
<name>A0ABU0BZ65_9HYPH</name>
<dbReference type="InterPro" id="IPR002763">
    <property type="entry name" value="DUF72"/>
</dbReference>
<gene>
    <name evidence="2" type="ORF">QO002_005752</name>
</gene>
<keyword evidence="3" id="KW-1185">Reference proteome</keyword>
<proteinExistence type="predicted"/>
<dbReference type="EMBL" id="JAUSVF010000003">
    <property type="protein sequence ID" value="MDQ0323546.1"/>
    <property type="molecule type" value="Genomic_DNA"/>
</dbReference>
<feature type="compositionally biased region" description="Basic residues" evidence="1">
    <location>
        <begin position="13"/>
        <end position="23"/>
    </location>
</feature>
<dbReference type="Proteomes" id="UP001230207">
    <property type="component" value="Unassembled WGS sequence"/>
</dbReference>
<dbReference type="Gene3D" id="3.20.20.410">
    <property type="entry name" value="Protein of unknown function UPF0759"/>
    <property type="match status" value="1"/>
</dbReference>
<feature type="compositionally biased region" description="Basic and acidic residues" evidence="1">
    <location>
        <begin position="24"/>
        <end position="38"/>
    </location>
</feature>
<accession>A0ABU0BZ65</accession>
<protein>
    <submittedName>
        <fullName evidence="2">Uncharacterized protein YecE (DUF72 family)</fullName>
    </submittedName>
</protein>
<feature type="compositionally biased region" description="Basic and acidic residues" evidence="1">
    <location>
        <begin position="1"/>
        <end position="12"/>
    </location>
</feature>
<dbReference type="RefSeq" id="WP_307236143.1">
    <property type="nucleotide sequence ID" value="NZ_JAUSVF010000003.1"/>
</dbReference>
<comment type="caution">
    <text evidence="2">The sequence shown here is derived from an EMBL/GenBank/DDBJ whole genome shotgun (WGS) entry which is preliminary data.</text>
</comment>
<reference evidence="2 3" key="1">
    <citation type="submission" date="2023-07" db="EMBL/GenBank/DDBJ databases">
        <title>Genomic Encyclopedia of Type Strains, Phase IV (KMG-IV): sequencing the most valuable type-strain genomes for metagenomic binning, comparative biology and taxonomic classification.</title>
        <authorList>
            <person name="Goeker M."/>
        </authorList>
    </citation>
    <scope>NUCLEOTIDE SEQUENCE [LARGE SCALE GENOMIC DNA]</scope>
    <source>
        <strain evidence="2 3">DSM 1112</strain>
    </source>
</reference>
<dbReference type="PANTHER" id="PTHR30348:SF4">
    <property type="entry name" value="DUF72 DOMAIN-CONTAINING PROTEIN"/>
    <property type="match status" value="1"/>
</dbReference>
<sequence length="300" mass="35020">MVDRSPEAVAERRARRAERRRKQRDANVGRAEKMHEARIAARDGEKDASLLPSLSGRTLIGCSGWYYWHWKGHFYPADTPSNEIFNIYQSTFETVELNAPFYSWPTIAAVKTWLRQAKPSFVYTVKVCELITHVKRFEDTKTLVEDFAYIADLLCQQMGCFLFQLPPSVQYSDETLHLILSQLDRSRRNVVEFRHQSWWNENVFNAFTEAGVIFCSCSGPRLPDELVRTADDIYVRFHGTKAWYRHDYSDEELLIWADRIRASGAETTWVYFNNDRNGYSIKNAKRLAELLRTRDPSTIP</sequence>
<dbReference type="PANTHER" id="PTHR30348">
    <property type="entry name" value="UNCHARACTERIZED PROTEIN YECE"/>
    <property type="match status" value="1"/>
</dbReference>
<evidence type="ECO:0000313" key="2">
    <source>
        <dbReference type="EMBL" id="MDQ0323546.1"/>
    </source>
</evidence>
<dbReference type="InterPro" id="IPR036520">
    <property type="entry name" value="UPF0759_sf"/>
</dbReference>
<dbReference type="SUPFAM" id="SSF117396">
    <property type="entry name" value="TM1631-like"/>
    <property type="match status" value="1"/>
</dbReference>
<dbReference type="Pfam" id="PF01904">
    <property type="entry name" value="DUF72"/>
    <property type="match status" value="1"/>
</dbReference>